<keyword evidence="2" id="KW-1185">Reference proteome</keyword>
<evidence type="ECO:0000313" key="1">
    <source>
        <dbReference type="EMBL" id="EPY28038.1"/>
    </source>
</evidence>
<organism evidence="1 2">
    <name type="scientific">Strigomonas culicis</name>
    <dbReference type="NCBI Taxonomy" id="28005"/>
    <lineage>
        <taxon>Eukaryota</taxon>
        <taxon>Discoba</taxon>
        <taxon>Euglenozoa</taxon>
        <taxon>Kinetoplastea</taxon>
        <taxon>Metakinetoplastina</taxon>
        <taxon>Trypanosomatida</taxon>
        <taxon>Trypanosomatidae</taxon>
        <taxon>Strigomonadinae</taxon>
        <taxon>Strigomonas</taxon>
    </lineage>
</organism>
<sequence>MLFRRSAVRLASSPGVGIAPETTPVKYTPYMLDIRHARWWNDRRMPYRGRYREHSWLEKSAWGRFTKGSRPVMRQQYSPAALQAALAMIPEGFEVADVPRPPQRIRAVSEGVVGRWYSNYWTLHAVKYQCLLAGVEWKWGERDQPRTNFEEPHLYVDFEESKALRDYRSRWINANRSLVGMSRRMKDAEEEARYMHFKKVQDTFWSNRKVLVNRVKSMANQNTLGSAQDLPIKTMRIKAFLAE</sequence>
<gene>
    <name evidence="1" type="ORF">STCU_05332</name>
</gene>
<reference evidence="1 2" key="1">
    <citation type="journal article" date="2013" name="PLoS ONE">
        <title>Predicting the Proteins of Angomonas deanei, Strigomonas culicis and Their Respective Endosymbionts Reveals New Aspects of the Trypanosomatidae Family.</title>
        <authorList>
            <person name="Motta M.C."/>
            <person name="Martins A.C."/>
            <person name="de Souza S.S."/>
            <person name="Catta-Preta C.M."/>
            <person name="Silva R."/>
            <person name="Klein C.C."/>
            <person name="de Almeida L.G."/>
            <person name="de Lima Cunha O."/>
            <person name="Ciapina L.P."/>
            <person name="Brocchi M."/>
            <person name="Colabardini A.C."/>
            <person name="de Araujo Lima B."/>
            <person name="Machado C.R."/>
            <person name="de Almeida Soares C.M."/>
            <person name="Probst C.M."/>
            <person name="de Menezes C.B."/>
            <person name="Thompson C.E."/>
            <person name="Bartholomeu D.C."/>
            <person name="Gradia D.F."/>
            <person name="Pavoni D.P."/>
            <person name="Grisard E.C."/>
            <person name="Fantinatti-Garboggini F."/>
            <person name="Marchini F.K."/>
            <person name="Rodrigues-Luiz G.F."/>
            <person name="Wagner G."/>
            <person name="Goldman G.H."/>
            <person name="Fietto J.L."/>
            <person name="Elias M.C."/>
            <person name="Goldman M.H."/>
            <person name="Sagot M.F."/>
            <person name="Pereira M."/>
            <person name="Stoco P.H."/>
            <person name="de Mendonca-Neto R.P."/>
            <person name="Teixeira S.M."/>
            <person name="Maciel T.E."/>
            <person name="de Oliveira Mendes T.A."/>
            <person name="Urmenyi T.P."/>
            <person name="de Souza W."/>
            <person name="Schenkman S."/>
            <person name="de Vasconcelos A.T."/>
        </authorList>
    </citation>
    <scope>NUCLEOTIDE SEQUENCE [LARGE SCALE GENOMIC DNA]</scope>
</reference>
<accession>S9UGJ6</accession>
<comment type="caution">
    <text evidence="1">The sequence shown here is derived from an EMBL/GenBank/DDBJ whole genome shotgun (WGS) entry which is preliminary data.</text>
</comment>
<proteinExistence type="predicted"/>
<dbReference type="EMBL" id="ATMH01005332">
    <property type="protein sequence ID" value="EPY28038.1"/>
    <property type="molecule type" value="Genomic_DNA"/>
</dbReference>
<dbReference type="Proteomes" id="UP000015354">
    <property type="component" value="Unassembled WGS sequence"/>
</dbReference>
<dbReference type="AlphaFoldDB" id="S9UGJ6"/>
<name>S9UGJ6_9TRYP</name>
<dbReference type="OrthoDB" id="268946at2759"/>
<protein>
    <submittedName>
        <fullName evidence="1">Uncharacterized protein</fullName>
    </submittedName>
</protein>
<evidence type="ECO:0000313" key="2">
    <source>
        <dbReference type="Proteomes" id="UP000015354"/>
    </source>
</evidence>